<keyword evidence="3" id="KW-1185">Reference proteome</keyword>
<sequence>MKKLSVLLISLSIVFSLYSQEEQSFKDKLYTGGHVGLTFGNYTNIMISPMLGARLNEKVYAGLGIEYQYTKDKRVSPSRTYNQYGGRIFTQYNLLPTVFAHAEFAGLSMERYNFQLDKERNFVPFLYVGGGYRQRISERSFVSFRVLFDVLQDKNSPYNAWDPVFSVGFGVGI</sequence>
<evidence type="ECO:0000256" key="1">
    <source>
        <dbReference type="SAM" id="SignalP"/>
    </source>
</evidence>
<gene>
    <name evidence="2" type="ORF">KEM10_18085</name>
</gene>
<evidence type="ECO:0000313" key="2">
    <source>
        <dbReference type="EMBL" id="MBS2100201.1"/>
    </source>
</evidence>
<evidence type="ECO:0008006" key="4">
    <source>
        <dbReference type="Google" id="ProtNLM"/>
    </source>
</evidence>
<protein>
    <recommendedName>
        <fullName evidence="4">Outer membrane protein beta-barrel domain-containing protein</fullName>
    </recommendedName>
</protein>
<feature type="signal peptide" evidence="1">
    <location>
        <begin position="1"/>
        <end position="19"/>
    </location>
</feature>
<evidence type="ECO:0000313" key="3">
    <source>
        <dbReference type="Proteomes" id="UP000708576"/>
    </source>
</evidence>
<accession>A0ABS5K0J7</accession>
<keyword evidence="1" id="KW-0732">Signal</keyword>
<reference evidence="2 3" key="1">
    <citation type="journal article" date="2015" name="Int. J. Syst. Evol. Microbiol.">
        <title>Carboxylicivirga linearis sp. nov., isolated from a sea cucumber culture pond.</title>
        <authorList>
            <person name="Wang F.Q."/>
            <person name="Zhou Y.X."/>
            <person name="Lin X.Z."/>
            <person name="Chen G.J."/>
            <person name="Du Z.J."/>
        </authorList>
    </citation>
    <scope>NUCLEOTIDE SEQUENCE [LARGE SCALE GENOMIC DNA]</scope>
    <source>
        <strain evidence="2 3">FB218</strain>
    </source>
</reference>
<name>A0ABS5K0J7_9BACT</name>
<comment type="caution">
    <text evidence="2">The sequence shown here is derived from an EMBL/GenBank/DDBJ whole genome shotgun (WGS) entry which is preliminary data.</text>
</comment>
<feature type="chain" id="PRO_5046111120" description="Outer membrane protein beta-barrel domain-containing protein" evidence="1">
    <location>
        <begin position="20"/>
        <end position="173"/>
    </location>
</feature>
<proteinExistence type="predicted"/>
<dbReference type="Proteomes" id="UP000708576">
    <property type="component" value="Unassembled WGS sequence"/>
</dbReference>
<dbReference type="EMBL" id="JAGUCO010000019">
    <property type="protein sequence ID" value="MBS2100201.1"/>
    <property type="molecule type" value="Genomic_DNA"/>
</dbReference>
<dbReference type="RefSeq" id="WP_212217602.1">
    <property type="nucleotide sequence ID" value="NZ_JAGUCO010000019.1"/>
</dbReference>
<organism evidence="2 3">
    <name type="scientific">Carboxylicivirga linearis</name>
    <dbReference type="NCBI Taxonomy" id="1628157"/>
    <lineage>
        <taxon>Bacteria</taxon>
        <taxon>Pseudomonadati</taxon>
        <taxon>Bacteroidota</taxon>
        <taxon>Bacteroidia</taxon>
        <taxon>Marinilabiliales</taxon>
        <taxon>Marinilabiliaceae</taxon>
        <taxon>Carboxylicivirga</taxon>
    </lineage>
</organism>